<geneLocation type="plasmid" evidence="1 2">
    <name>pACHL01</name>
</geneLocation>
<evidence type="ECO:0000313" key="1">
    <source>
        <dbReference type="EMBL" id="ACL42108.1"/>
    </source>
</evidence>
<sequence>MGDDTFDIDAELAKKDAEQRAAAFERMKLQNRLAAWNSATGAISHIKLYRLGDSVADAFKQFVSRGGKIKEDRTVWLPPEHPQYGNVVLDESCMKVPQLVQVATRNETSPYAAETRQKEWEDACAKVRARVAAEWDTKFPRPGCLEFVDWDFEGAHKYGWVIFDERAGVAYLFHDHRGSYVPSLEEIRKELVDALYYQTRKGDAAGSADQTE</sequence>
<dbReference type="KEGG" id="ach:Achl_4157"/>
<protein>
    <submittedName>
        <fullName evidence="1">Uncharacterized protein</fullName>
    </submittedName>
</protein>
<dbReference type="EMBL" id="CP001342">
    <property type="protein sequence ID" value="ACL42108.1"/>
    <property type="molecule type" value="Genomic_DNA"/>
</dbReference>
<proteinExistence type="predicted"/>
<dbReference type="HOGENOM" id="CLU_1297688_0_0_11"/>
<keyword evidence="1" id="KW-0614">Plasmid</keyword>
<reference evidence="1" key="1">
    <citation type="submission" date="2009-01" db="EMBL/GenBank/DDBJ databases">
        <title>Complete sequence of plasmid1 of Arthrobacter chlorophenolicus A6.</title>
        <authorList>
            <consortium name="US DOE Joint Genome Institute"/>
            <person name="Lucas S."/>
            <person name="Copeland A."/>
            <person name="Lapidus A."/>
            <person name="Glavina del Rio T."/>
            <person name="Tice H."/>
            <person name="Bruce D."/>
            <person name="Goodwin L."/>
            <person name="Pitluck S."/>
            <person name="Goltsman E."/>
            <person name="Clum A."/>
            <person name="Larimer F."/>
            <person name="Land M."/>
            <person name="Hauser L."/>
            <person name="Kyrpides N."/>
            <person name="Mikhailova N."/>
            <person name="Jansson J."/>
            <person name="Richardson P."/>
        </authorList>
    </citation>
    <scope>NUCLEOTIDE SEQUENCE [LARGE SCALE GENOMIC DNA]</scope>
    <source>
        <strain evidence="1">A6</strain>
        <plasmid evidence="1">pACHL01</plasmid>
    </source>
</reference>
<accession>B8HI61</accession>
<dbReference type="AlphaFoldDB" id="B8HI61"/>
<organism evidence="1 2">
    <name type="scientific">Pseudarthrobacter chlorophenolicus (strain ATCC 700700 / DSM 12829 / CIP 107037 / JCM 12360 / KCTC 9906 / NCIMB 13794 / A6)</name>
    <name type="common">Arthrobacter chlorophenolicus</name>
    <dbReference type="NCBI Taxonomy" id="452863"/>
    <lineage>
        <taxon>Bacteria</taxon>
        <taxon>Bacillati</taxon>
        <taxon>Actinomycetota</taxon>
        <taxon>Actinomycetes</taxon>
        <taxon>Micrococcales</taxon>
        <taxon>Micrococcaceae</taxon>
        <taxon>Pseudarthrobacter</taxon>
    </lineage>
</organism>
<evidence type="ECO:0000313" key="2">
    <source>
        <dbReference type="Proteomes" id="UP000002505"/>
    </source>
</evidence>
<dbReference type="RefSeq" id="WP_012623125.1">
    <property type="nucleotide sequence ID" value="NC_011879.1"/>
</dbReference>
<gene>
    <name evidence="1" type="ordered locus">Achl_4157</name>
</gene>
<keyword evidence="2" id="KW-1185">Reference proteome</keyword>
<name>B8HI61_PSECP</name>
<dbReference type="Proteomes" id="UP000002505">
    <property type="component" value="Plasmid pACHL01"/>
</dbReference>